<gene>
    <name evidence="1" type="primary">Necator_chrIV.g13784</name>
    <name evidence="1" type="ORF">RB195_000492</name>
</gene>
<proteinExistence type="predicted"/>
<dbReference type="EMBL" id="JAVFWL010000004">
    <property type="protein sequence ID" value="KAK6747318.1"/>
    <property type="molecule type" value="Genomic_DNA"/>
</dbReference>
<reference evidence="1 2" key="1">
    <citation type="submission" date="2023-08" db="EMBL/GenBank/DDBJ databases">
        <title>A Necator americanus chromosomal reference genome.</title>
        <authorList>
            <person name="Ilik V."/>
            <person name="Petrzelkova K.J."/>
            <person name="Pardy F."/>
            <person name="Fuh T."/>
            <person name="Niatou-Singa F.S."/>
            <person name="Gouil Q."/>
            <person name="Baker L."/>
            <person name="Ritchie M.E."/>
            <person name="Jex A.R."/>
            <person name="Gazzola D."/>
            <person name="Li H."/>
            <person name="Toshio Fujiwara R."/>
            <person name="Zhan B."/>
            <person name="Aroian R.V."/>
            <person name="Pafco B."/>
            <person name="Schwarz E.M."/>
        </authorList>
    </citation>
    <scope>NUCLEOTIDE SEQUENCE [LARGE SCALE GENOMIC DNA]</scope>
    <source>
        <strain evidence="1 2">Aroian</strain>
        <tissue evidence="1">Whole animal</tissue>
    </source>
</reference>
<keyword evidence="2" id="KW-1185">Reference proteome</keyword>
<organism evidence="1 2">
    <name type="scientific">Necator americanus</name>
    <name type="common">Human hookworm</name>
    <dbReference type="NCBI Taxonomy" id="51031"/>
    <lineage>
        <taxon>Eukaryota</taxon>
        <taxon>Metazoa</taxon>
        <taxon>Ecdysozoa</taxon>
        <taxon>Nematoda</taxon>
        <taxon>Chromadorea</taxon>
        <taxon>Rhabditida</taxon>
        <taxon>Rhabditina</taxon>
        <taxon>Rhabditomorpha</taxon>
        <taxon>Strongyloidea</taxon>
        <taxon>Ancylostomatidae</taxon>
        <taxon>Bunostominae</taxon>
        <taxon>Necator</taxon>
    </lineage>
</organism>
<dbReference type="Proteomes" id="UP001303046">
    <property type="component" value="Unassembled WGS sequence"/>
</dbReference>
<evidence type="ECO:0000313" key="2">
    <source>
        <dbReference type="Proteomes" id="UP001303046"/>
    </source>
</evidence>
<name>A0ABR1DAV8_NECAM</name>
<protein>
    <submittedName>
        <fullName evidence="1">Uncharacterized protein</fullName>
    </submittedName>
</protein>
<evidence type="ECO:0000313" key="1">
    <source>
        <dbReference type="EMBL" id="KAK6747318.1"/>
    </source>
</evidence>
<sequence length="66" mass="7061">MGYGVGKQGALAPVQFGCLQCDILLSGPAASKSAPSFRTVLVINQLFALWIHSSGVHEWQSRSQDT</sequence>
<comment type="caution">
    <text evidence="1">The sequence shown here is derived from an EMBL/GenBank/DDBJ whole genome shotgun (WGS) entry which is preliminary data.</text>
</comment>
<accession>A0ABR1DAV8</accession>